<protein>
    <submittedName>
        <fullName evidence="2">Uncharacterized protein</fullName>
    </submittedName>
</protein>
<dbReference type="HOGENOM" id="CLU_491594_0_0_5"/>
<dbReference type="EMBL" id="CP000449">
    <property type="protein sequence ID" value="ABI64876.1"/>
    <property type="molecule type" value="Genomic_DNA"/>
</dbReference>
<accession>Q0AS61</accession>
<reference evidence="2 3" key="1">
    <citation type="submission" date="2006-08" db="EMBL/GenBank/DDBJ databases">
        <title>Complete sequence of Maricaulis maris MCS10.</title>
        <authorList>
            <consortium name="US DOE Joint Genome Institute"/>
            <person name="Copeland A."/>
            <person name="Lucas S."/>
            <person name="Lapidus A."/>
            <person name="Barry K."/>
            <person name="Detter J.C."/>
            <person name="Glavina del Rio T."/>
            <person name="Hammon N."/>
            <person name="Israni S."/>
            <person name="Dalin E."/>
            <person name="Tice H."/>
            <person name="Pitluck S."/>
            <person name="Saunders E."/>
            <person name="Brettin T."/>
            <person name="Bruce D."/>
            <person name="Han C."/>
            <person name="Tapia R."/>
            <person name="Gilna P."/>
            <person name="Schmutz J."/>
            <person name="Larimer F."/>
            <person name="Land M."/>
            <person name="Hauser L."/>
            <person name="Kyrpides N."/>
            <person name="Mikhailova N."/>
            <person name="Viollier P."/>
            <person name="Stephens C."/>
            <person name="Richardson P."/>
        </authorList>
    </citation>
    <scope>NUCLEOTIDE SEQUENCE [LARGE SCALE GENOMIC DNA]</scope>
    <source>
        <strain evidence="2 3">MCS10</strain>
    </source>
</reference>
<dbReference type="Proteomes" id="UP000001964">
    <property type="component" value="Chromosome"/>
</dbReference>
<keyword evidence="1" id="KW-0732">Signal</keyword>
<name>Q0AS61_MARMM</name>
<feature type="signal peptide" evidence="1">
    <location>
        <begin position="1"/>
        <end position="22"/>
    </location>
</feature>
<dbReference type="OrthoDB" id="10019240at2"/>
<feature type="chain" id="PRO_5004168668" evidence="1">
    <location>
        <begin position="23"/>
        <end position="554"/>
    </location>
</feature>
<keyword evidence="3" id="KW-1185">Reference proteome</keyword>
<dbReference type="KEGG" id="mmr:Mmar10_0583"/>
<evidence type="ECO:0000256" key="1">
    <source>
        <dbReference type="SAM" id="SignalP"/>
    </source>
</evidence>
<gene>
    <name evidence="2" type="ordered locus">Mmar10_0583</name>
</gene>
<sequence precursor="true">MSIRLMTAGLAAAVLLSGSALAQSAGEAANALRERLLPVEPSVDGEPLDAVLERVLTDLATLPDPPDRRPLIESLDTELRDAVDAALAEGRSEDALFGMESYLPHLLPLIDAAAQQSWIDRYIATSGAAFEAHPDWLGESGAARFHRELVAADQHDAAERVADAHIAQLDAALIRLEDVELPWALAEARLQARDMGRLDAERGYRDQAAAWLLDHPNSRPGDTLLDWSVAWGPEERALAHRFMEILPEDRLNDAIFLPFRDERRILSLRLDIAEGRATPGEAIEAVWQRPWSERRRGIDDAADLLDAVIRDLDGAGERDAAISLLNTYQTMMLDSFGVRLAVLWSELGDCTRTRAAVQLTVHADAPPRGAALRLDRGDDRAERDQWDNVIGHGLADTQIARHQEGGWRPRMGAALLACEGTGYANLAVEIQTRDDEIDGFDRWENADHWLALWATLRDADDRRALEAALWRRLTRSENEWEEGIVPALLVMDTGRRHEMRDRLQLMALMVRGMPEADQANWAPIYRALVWNQAVELGADDRFATLLVLAATMPD</sequence>
<evidence type="ECO:0000313" key="2">
    <source>
        <dbReference type="EMBL" id="ABI64876.1"/>
    </source>
</evidence>
<organism evidence="2 3">
    <name type="scientific">Maricaulis maris (strain MCS10)</name>
    <name type="common">Caulobacter maris</name>
    <dbReference type="NCBI Taxonomy" id="394221"/>
    <lineage>
        <taxon>Bacteria</taxon>
        <taxon>Pseudomonadati</taxon>
        <taxon>Pseudomonadota</taxon>
        <taxon>Alphaproteobacteria</taxon>
        <taxon>Maricaulales</taxon>
        <taxon>Maricaulaceae</taxon>
        <taxon>Maricaulis</taxon>
    </lineage>
</organism>
<evidence type="ECO:0000313" key="3">
    <source>
        <dbReference type="Proteomes" id="UP000001964"/>
    </source>
</evidence>
<dbReference type="STRING" id="394221.Mmar10_0583"/>
<proteinExistence type="predicted"/>
<dbReference type="AlphaFoldDB" id="Q0AS61"/>